<dbReference type="AlphaFoldDB" id="A0A0F2LN33"/>
<dbReference type="SMART" id="SM00849">
    <property type="entry name" value="Lactamase_B"/>
    <property type="match status" value="1"/>
</dbReference>
<dbReference type="EMBL" id="JZWS01000320">
    <property type="protein sequence ID" value="KJR77905.1"/>
    <property type="molecule type" value="Genomic_DNA"/>
</dbReference>
<evidence type="ECO:0000259" key="1">
    <source>
        <dbReference type="SMART" id="SM00849"/>
    </source>
</evidence>
<proteinExistence type="predicted"/>
<accession>A0A0F2LN33</accession>
<dbReference type="EMBL" id="JZWS02000011">
    <property type="protein sequence ID" value="MCL7344529.1"/>
    <property type="molecule type" value="Genomic_DNA"/>
</dbReference>
<dbReference type="CDD" id="cd07721">
    <property type="entry name" value="yflN-like_MBL-fold"/>
    <property type="match status" value="1"/>
</dbReference>
<organism evidence="2">
    <name type="scientific">Candidatus Aramenus sulfurataquae</name>
    <dbReference type="NCBI Taxonomy" id="1326980"/>
    <lineage>
        <taxon>Archaea</taxon>
        <taxon>Thermoproteota</taxon>
        <taxon>Thermoprotei</taxon>
        <taxon>Sulfolobales</taxon>
        <taxon>Sulfolobaceae</taxon>
        <taxon>Candidatus Aramenus</taxon>
    </lineage>
</organism>
<sequence>MRVHEVNLGFVKSFILDTEEGLVIVDAGLKGSGEKILKALDSLGRKREEVKYVVFTHSHGDHIGGASELRKSLNAKFGIEDEGKKSLEEGRAREPVVHSLGLKLLFSLGRPFFFKSLEPVKVDFALKEGELVKGVEVLKTPGHTEDSVSFYLPELNAVIVGDTLQGTRRGLKLPVIYEDYSSLWKSVERIKSLKPSMVYVSHGPSSSTFLI</sequence>
<dbReference type="InterPro" id="IPR036866">
    <property type="entry name" value="RibonucZ/Hydroxyglut_hydro"/>
</dbReference>
<dbReference type="InterPro" id="IPR050855">
    <property type="entry name" value="NDM-1-like"/>
</dbReference>
<evidence type="ECO:0000313" key="3">
    <source>
        <dbReference type="EMBL" id="MCL7344529.1"/>
    </source>
</evidence>
<comment type="caution">
    <text evidence="2">The sequence shown here is derived from an EMBL/GenBank/DDBJ whole genome shotgun (WGS) entry which is preliminary data.</text>
</comment>
<name>A0A0F2LN33_9CREN</name>
<dbReference type="Gene3D" id="3.60.15.10">
    <property type="entry name" value="Ribonuclease Z/Hydroxyacylglutathione hydrolase-like"/>
    <property type="match status" value="1"/>
</dbReference>
<protein>
    <submittedName>
        <fullName evidence="2">Beta-lactamase</fullName>
    </submittedName>
    <submittedName>
        <fullName evidence="3">MBL fold metallo-hydrolase</fullName>
    </submittedName>
</protein>
<reference evidence="3" key="2">
    <citation type="submission" date="2022-05" db="EMBL/GenBank/DDBJ databases">
        <title>Metagenome Sequencing of an Archaeal-Dominated Microbial Community from a Hot Spring at the Los Azufres Geothermal Field, Mexico.</title>
        <authorList>
            <person name="Marin-Paredes R."/>
            <person name="Martinez-Romero E."/>
            <person name="Servin-Garciduenas L.E."/>
        </authorList>
    </citation>
    <scope>NUCLEOTIDE SEQUENCE</scope>
    <source>
        <strain evidence="3">AZ1-454</strain>
    </source>
</reference>
<gene>
    <name evidence="3" type="ORF">TQ35_008155</name>
    <name evidence="2" type="ORF">TQ35_10100</name>
</gene>
<dbReference type="SUPFAM" id="SSF56281">
    <property type="entry name" value="Metallo-hydrolase/oxidoreductase"/>
    <property type="match status" value="1"/>
</dbReference>
<dbReference type="PANTHER" id="PTHR42951">
    <property type="entry name" value="METALLO-BETA-LACTAMASE DOMAIN-CONTAINING"/>
    <property type="match status" value="1"/>
</dbReference>
<dbReference type="PATRIC" id="fig|1326980.8.peg.1408"/>
<feature type="domain" description="Metallo-beta-lactamase" evidence="1">
    <location>
        <begin position="10"/>
        <end position="202"/>
    </location>
</feature>
<dbReference type="PANTHER" id="PTHR42951:SF18">
    <property type="entry name" value="METALLO-HYDROLASE MJ0296-RELATED"/>
    <property type="match status" value="1"/>
</dbReference>
<dbReference type="InterPro" id="IPR001279">
    <property type="entry name" value="Metallo-B-lactamas"/>
</dbReference>
<dbReference type="Pfam" id="PF00753">
    <property type="entry name" value="Lactamase_B"/>
    <property type="match status" value="1"/>
</dbReference>
<evidence type="ECO:0000313" key="2">
    <source>
        <dbReference type="EMBL" id="KJR77905.1"/>
    </source>
</evidence>
<reference evidence="2" key="1">
    <citation type="submission" date="2015-03" db="EMBL/GenBank/DDBJ databases">
        <title>Metagenome Sequencing of an Archaeal-Dominated Microbial Community from a Hot Spring at the Los Azufres Geothermal Field, Mexico.</title>
        <authorList>
            <person name="Servin-Garciduenas L.E."/>
            <person name="Martinez-Romero E."/>
        </authorList>
    </citation>
    <scope>NUCLEOTIDE SEQUENCE [LARGE SCALE GENOMIC DNA]</scope>
    <source>
        <strain evidence="2">AZ1-454</strain>
    </source>
</reference>